<dbReference type="EMBL" id="JAQOSO010000055">
    <property type="protein sequence ID" value="MDJ1174516.1"/>
    <property type="molecule type" value="Genomic_DNA"/>
</dbReference>
<sequence>MVSHADMVSLCQQSAIGKRLPNALYVHVTALDALDAQLQEYETLGRQIAGDMEPPTLIKFHLDQAKISYLYYPDFDPDPHPRLHASLQVDFTQEKAVYRDYRNSENPPILHRKETFVTLHYPHYEKFAQLTRQEEEWGLLNKRSGFSIGTLKHWQKWLSVHRVRIEDHRVVAMEHTVNTTYAPVIESYKAAMVRKELSRPMRLALEAELFTPETTFFDYGCGYGEDIKQVARKGYSSSGWDPYYRPDTPLHEADIVNLGYVINVIEDQGERREALVKAWELTQKVLVVSAQVLISAASDRLMAYADGVITQRNTFQKYYEQEELKTYIDQVLEVDAVPVDLGIYFVFRDRTQAEIFRASRFHSRLSTPRIRIEVRRFEDYQELLTPLMVFFTERGRLPKRGELAQEDPILEEFGTFRRAFKLVLQVTEEDEWEKIATSRRQDFLVYLALSHFSDRPQFRHLSPIIRQDIQSLFGSYKSACILADQMLLSLGDLDFIARCSQNSPVGKFTPKSFTVHAHYLDSLDPRLRLYEGCANRTIGRLEGATLIKFHLNLPKISYLFYPDFDQTPHPLLKTILQIDLRDLAVYYENYDDHPNPPILHRKEQFIDCTYPQFSQFQKLSLQEEKWGLFEDWKAIQTRRGWLKCLEKHGVEIRGSQVRWRKDIDPYRLKLLKSAHKKRLAAYRKNNNC</sequence>
<dbReference type="InterPro" id="IPR024019">
    <property type="entry name" value="CHP04096"/>
</dbReference>
<comment type="caution">
    <text evidence="1">The sequence shown here is derived from an EMBL/GenBank/DDBJ whole genome shotgun (WGS) entry which is preliminary data.</text>
</comment>
<dbReference type="GO" id="GO:0008168">
    <property type="term" value="F:methyltransferase activity"/>
    <property type="evidence" value="ECO:0007669"/>
    <property type="project" value="UniProtKB-KW"/>
</dbReference>
<keyword evidence="2" id="KW-1185">Reference proteome</keyword>
<protein>
    <submittedName>
        <fullName evidence="1">DNA phosphorothioation-associated putative methyltransferase</fullName>
    </submittedName>
</protein>
<organism evidence="1 2">
    <name type="scientific">Roseofilum capinflatum BLCC-M114</name>
    <dbReference type="NCBI Taxonomy" id="3022440"/>
    <lineage>
        <taxon>Bacteria</taxon>
        <taxon>Bacillati</taxon>
        <taxon>Cyanobacteriota</taxon>
        <taxon>Cyanophyceae</taxon>
        <taxon>Desertifilales</taxon>
        <taxon>Desertifilaceae</taxon>
        <taxon>Roseofilum</taxon>
        <taxon>Roseofilum capinflatum</taxon>
    </lineage>
</organism>
<gene>
    <name evidence="1" type="ORF">PMG25_10480</name>
</gene>
<name>A0ABT7B7I7_9CYAN</name>
<dbReference type="NCBIfam" id="TIGR04096">
    <property type="entry name" value="dnd_rel_methyl"/>
    <property type="match status" value="2"/>
</dbReference>
<evidence type="ECO:0000313" key="1">
    <source>
        <dbReference type="EMBL" id="MDJ1174516.1"/>
    </source>
</evidence>
<evidence type="ECO:0000313" key="2">
    <source>
        <dbReference type="Proteomes" id="UP001235849"/>
    </source>
</evidence>
<reference evidence="1 2" key="1">
    <citation type="submission" date="2023-01" db="EMBL/GenBank/DDBJ databases">
        <title>Novel diversity within Roseofilum (Cyanobacteria; Desertifilaceae) from marine benthic mats with descriptions of four novel species.</title>
        <authorList>
            <person name="Wang Y."/>
            <person name="Berthold D.E."/>
            <person name="Hu J."/>
            <person name="Lefler F.W."/>
            <person name="Laughinghouse H.D. IV."/>
        </authorList>
    </citation>
    <scope>NUCLEOTIDE SEQUENCE [LARGE SCALE GENOMIC DNA]</scope>
    <source>
        <strain evidence="1 2">BLCC-M114</strain>
    </source>
</reference>
<accession>A0ABT7B7I7</accession>
<keyword evidence="1" id="KW-0808">Transferase</keyword>
<dbReference type="GO" id="GO:0032259">
    <property type="term" value="P:methylation"/>
    <property type="evidence" value="ECO:0007669"/>
    <property type="project" value="UniProtKB-KW"/>
</dbReference>
<dbReference type="RefSeq" id="WP_283766843.1">
    <property type="nucleotide sequence ID" value="NZ_JAQOSO010000055.1"/>
</dbReference>
<proteinExistence type="predicted"/>
<dbReference type="Proteomes" id="UP001235849">
    <property type="component" value="Unassembled WGS sequence"/>
</dbReference>
<keyword evidence="1" id="KW-0489">Methyltransferase</keyword>